<dbReference type="STRING" id="1089305.SAMN05444148_2371"/>
<dbReference type="Proteomes" id="UP000184522">
    <property type="component" value="Unassembled WGS sequence"/>
</dbReference>
<sequence>MKSKKLILAIAIFGGMLFTAEATNIIDLDGQTKTELKKKKRNIGGNG</sequence>
<accession>A0A1M5U5J9</accession>
<protein>
    <submittedName>
        <fullName evidence="2">Uncharacterized protein</fullName>
    </submittedName>
</protein>
<keyword evidence="3" id="KW-1185">Reference proteome</keyword>
<organism evidence="2 3">
    <name type="scientific">Winogradskyella jejuensis</name>
    <dbReference type="NCBI Taxonomy" id="1089305"/>
    <lineage>
        <taxon>Bacteria</taxon>
        <taxon>Pseudomonadati</taxon>
        <taxon>Bacteroidota</taxon>
        <taxon>Flavobacteriia</taxon>
        <taxon>Flavobacteriales</taxon>
        <taxon>Flavobacteriaceae</taxon>
        <taxon>Winogradskyella</taxon>
    </lineage>
</organism>
<gene>
    <name evidence="2" type="ORF">SAMN05444148_2371</name>
</gene>
<dbReference type="EMBL" id="FQWS01000002">
    <property type="protein sequence ID" value="SHH58229.1"/>
    <property type="molecule type" value="Genomic_DNA"/>
</dbReference>
<name>A0A1M5U5J9_9FLAO</name>
<dbReference type="AlphaFoldDB" id="A0A1M5U5J9"/>
<evidence type="ECO:0000313" key="3">
    <source>
        <dbReference type="Proteomes" id="UP000184522"/>
    </source>
</evidence>
<reference evidence="3" key="1">
    <citation type="submission" date="2016-11" db="EMBL/GenBank/DDBJ databases">
        <authorList>
            <person name="Varghese N."/>
            <person name="Submissions S."/>
        </authorList>
    </citation>
    <scope>NUCLEOTIDE SEQUENCE [LARGE SCALE GENOMIC DNA]</scope>
    <source>
        <strain evidence="3">DSM 25330</strain>
    </source>
</reference>
<evidence type="ECO:0000313" key="2">
    <source>
        <dbReference type="EMBL" id="SHH58229.1"/>
    </source>
</evidence>
<evidence type="ECO:0000256" key="1">
    <source>
        <dbReference type="SAM" id="SignalP"/>
    </source>
</evidence>
<feature type="signal peptide" evidence="1">
    <location>
        <begin position="1"/>
        <end position="22"/>
    </location>
</feature>
<proteinExistence type="predicted"/>
<dbReference type="RefSeq" id="WP_200777207.1">
    <property type="nucleotide sequence ID" value="NZ_FQWS01000002.1"/>
</dbReference>
<feature type="chain" id="PRO_5012545021" evidence="1">
    <location>
        <begin position="23"/>
        <end position="47"/>
    </location>
</feature>
<keyword evidence="1" id="KW-0732">Signal</keyword>